<dbReference type="InterPro" id="IPR051043">
    <property type="entry name" value="Sulfatase_Mod_Factor_Kinase"/>
</dbReference>
<name>A0A6I1I7L2_9BURK</name>
<dbReference type="InterPro" id="IPR016187">
    <property type="entry name" value="CTDL_fold"/>
</dbReference>
<dbReference type="Gene3D" id="3.90.1580.10">
    <property type="entry name" value="paralog of FGE (formylglycine-generating enzyme)"/>
    <property type="match status" value="1"/>
</dbReference>
<protein>
    <submittedName>
        <fullName evidence="3">SUMF1/EgtB/PvdO family nonheme iron enzyme</fullName>
    </submittedName>
</protein>
<dbReference type="PANTHER" id="PTHR23150">
    <property type="entry name" value="SULFATASE MODIFYING FACTOR 1, 2"/>
    <property type="match status" value="1"/>
</dbReference>
<organism evidence="3 4">
    <name type="scientific">Janthinobacterium violaceinigrum</name>
    <dbReference type="NCBI Taxonomy" id="2654252"/>
    <lineage>
        <taxon>Bacteria</taxon>
        <taxon>Pseudomonadati</taxon>
        <taxon>Pseudomonadota</taxon>
        <taxon>Betaproteobacteria</taxon>
        <taxon>Burkholderiales</taxon>
        <taxon>Oxalobacteraceae</taxon>
        <taxon>Janthinobacterium</taxon>
    </lineage>
</organism>
<evidence type="ECO:0000256" key="1">
    <source>
        <dbReference type="SAM" id="SignalP"/>
    </source>
</evidence>
<proteinExistence type="predicted"/>
<evidence type="ECO:0000313" key="3">
    <source>
        <dbReference type="EMBL" id="KAB8066913.1"/>
    </source>
</evidence>
<feature type="signal peptide" evidence="1">
    <location>
        <begin position="1"/>
        <end position="24"/>
    </location>
</feature>
<dbReference type="InterPro" id="IPR005532">
    <property type="entry name" value="SUMF_dom"/>
</dbReference>
<dbReference type="EMBL" id="WFLI01000001">
    <property type="protein sequence ID" value="KAB8066913.1"/>
    <property type="molecule type" value="Genomic_DNA"/>
</dbReference>
<dbReference type="PANTHER" id="PTHR23150:SF35">
    <property type="entry name" value="BLL6746 PROTEIN"/>
    <property type="match status" value="1"/>
</dbReference>
<evidence type="ECO:0000313" key="4">
    <source>
        <dbReference type="Proteomes" id="UP000468717"/>
    </source>
</evidence>
<comment type="caution">
    <text evidence="3">The sequence shown here is derived from an EMBL/GenBank/DDBJ whole genome shotgun (WGS) entry which is preliminary data.</text>
</comment>
<feature type="domain" description="Sulfatase-modifying factor enzyme-like" evidence="2">
    <location>
        <begin position="33"/>
        <end position="304"/>
    </location>
</feature>
<dbReference type="SUPFAM" id="SSF56436">
    <property type="entry name" value="C-type lectin-like"/>
    <property type="match status" value="1"/>
</dbReference>
<dbReference type="Proteomes" id="UP000468717">
    <property type="component" value="Unassembled WGS sequence"/>
</dbReference>
<dbReference type="InterPro" id="IPR042095">
    <property type="entry name" value="SUMF_sf"/>
</dbReference>
<evidence type="ECO:0000259" key="2">
    <source>
        <dbReference type="Pfam" id="PF03781"/>
    </source>
</evidence>
<accession>A0A6I1I7L2</accession>
<feature type="chain" id="PRO_5026297407" evidence="1">
    <location>
        <begin position="25"/>
        <end position="338"/>
    </location>
</feature>
<keyword evidence="1" id="KW-0732">Signal</keyword>
<keyword evidence="4" id="KW-1185">Reference proteome</keyword>
<dbReference type="Pfam" id="PF03781">
    <property type="entry name" value="FGE-sulfatase"/>
    <property type="match status" value="1"/>
</dbReference>
<dbReference type="AlphaFoldDB" id="A0A6I1I7L2"/>
<gene>
    <name evidence="3" type="ORF">GCN75_01225</name>
</gene>
<dbReference type="GO" id="GO:0120147">
    <property type="term" value="F:formylglycine-generating oxidase activity"/>
    <property type="evidence" value="ECO:0007669"/>
    <property type="project" value="TreeGrafter"/>
</dbReference>
<sequence>MNYLKHGLLCLASALLGSVQAASAAPQPPILPPMASMPAGVFIMGSTEPPIGDGSHNPAEGPPRSVRVAAFRLAKYETTVAQFRQFVAATGYRAAGECWEFDRNDGIALKETGWDAPAHAPTNYHPVMCVSWNDAHAYVQWLSQQTGRAFRLPSEAEWEYAARAGTTTKYPSGDVPDQLCVYANMKDRSFKSAARRDFGLDMLVTDCDDGAEYTAVVGMYASNGHGLHDMMGNVAEWVADCQHPDYRGAPADGTAWSQGCEAEGDYFITRGGSYSASRQVLRSAARGHGGRGNASSLGEGFRIAEDVGSCTASTCADGDAAFVAALAAAQQAARRPRN</sequence>
<dbReference type="RefSeq" id="WP_152280978.1">
    <property type="nucleotide sequence ID" value="NZ_WFLI01000001.1"/>
</dbReference>
<reference evidence="3 4" key="1">
    <citation type="submission" date="2019-10" db="EMBL/GenBank/DDBJ databases">
        <title>Three novel species isolated from a subtropical stream in China.</title>
        <authorList>
            <person name="Lu H."/>
        </authorList>
    </citation>
    <scope>NUCLEOTIDE SEQUENCE [LARGE SCALE GENOMIC DNA]</scope>
    <source>
        <strain evidence="3 4">FT13W</strain>
    </source>
</reference>